<organism evidence="2 3">
    <name type="scientific">Clostridium amylolyticum</name>
    <dbReference type="NCBI Taxonomy" id="1121298"/>
    <lineage>
        <taxon>Bacteria</taxon>
        <taxon>Bacillati</taxon>
        <taxon>Bacillota</taxon>
        <taxon>Clostridia</taxon>
        <taxon>Eubacteriales</taxon>
        <taxon>Clostridiaceae</taxon>
        <taxon>Clostridium</taxon>
    </lineage>
</organism>
<dbReference type="EMBL" id="FQZO01000008">
    <property type="protein sequence ID" value="SHJ82926.1"/>
    <property type="molecule type" value="Genomic_DNA"/>
</dbReference>
<gene>
    <name evidence="2" type="ORF">SAMN05444401_4013</name>
</gene>
<evidence type="ECO:0000313" key="2">
    <source>
        <dbReference type="EMBL" id="SHJ82926.1"/>
    </source>
</evidence>
<feature type="region of interest" description="Disordered" evidence="1">
    <location>
        <begin position="1"/>
        <end position="51"/>
    </location>
</feature>
<feature type="compositionally biased region" description="Basic and acidic residues" evidence="1">
    <location>
        <begin position="41"/>
        <end position="51"/>
    </location>
</feature>
<evidence type="ECO:0000256" key="1">
    <source>
        <dbReference type="SAM" id="MobiDB-lite"/>
    </source>
</evidence>
<evidence type="ECO:0000313" key="3">
    <source>
        <dbReference type="Proteomes" id="UP000184080"/>
    </source>
</evidence>
<protein>
    <submittedName>
        <fullName evidence="2">Uncharacterized protein</fullName>
    </submittedName>
</protein>
<dbReference type="RefSeq" id="WP_178140767.1">
    <property type="nucleotide sequence ID" value="NZ_FQZO01000008.1"/>
</dbReference>
<dbReference type="Proteomes" id="UP000184080">
    <property type="component" value="Unassembled WGS sequence"/>
</dbReference>
<feature type="compositionally biased region" description="Basic and acidic residues" evidence="1">
    <location>
        <begin position="1"/>
        <end position="14"/>
    </location>
</feature>
<keyword evidence="3" id="KW-1185">Reference proteome</keyword>
<proteinExistence type="predicted"/>
<feature type="compositionally biased region" description="Polar residues" evidence="1">
    <location>
        <begin position="17"/>
        <end position="30"/>
    </location>
</feature>
<dbReference type="AlphaFoldDB" id="A0A1M6MHR0"/>
<sequence>MKKHRRENDKHDFIKNGTKTQNQWSKNHLPQTIEEPALNKSGKEFKEEGYY</sequence>
<reference evidence="2 3" key="1">
    <citation type="submission" date="2016-11" db="EMBL/GenBank/DDBJ databases">
        <authorList>
            <person name="Jaros S."/>
            <person name="Januszkiewicz K."/>
            <person name="Wedrychowicz H."/>
        </authorList>
    </citation>
    <scope>NUCLEOTIDE SEQUENCE [LARGE SCALE GENOMIC DNA]</scope>
    <source>
        <strain evidence="2 3">DSM 21864</strain>
    </source>
</reference>
<accession>A0A1M6MHR0</accession>
<name>A0A1M6MHR0_9CLOT</name>